<evidence type="ECO:0000313" key="3">
    <source>
        <dbReference type="Proteomes" id="UP000070501"/>
    </source>
</evidence>
<feature type="region of interest" description="Disordered" evidence="1">
    <location>
        <begin position="192"/>
        <end position="223"/>
    </location>
</feature>
<dbReference type="InParanoid" id="A0A136IPS0"/>
<evidence type="ECO:0000313" key="2">
    <source>
        <dbReference type="EMBL" id="KXJ86901.1"/>
    </source>
</evidence>
<gene>
    <name evidence="2" type="ORF">Micbo1qcDRAFT_208678</name>
</gene>
<dbReference type="EMBL" id="KQ964265">
    <property type="protein sequence ID" value="KXJ86901.1"/>
    <property type="molecule type" value="Genomic_DNA"/>
</dbReference>
<dbReference type="AlphaFoldDB" id="A0A136IPS0"/>
<sequence length="375" mass="41722">MNPLLSSLFPPFFTPLSTTLSQRRGSCGRADIEGLPLARNRAAWLHVDASWRRMLVCQPPCTSMGVATPETGFAVLYSRQRAEAERMRMRNRERRRRAVVEQEEKEWEREREMVREGNGGNDSVSDGEDRDASVGTCTSTPPKQEQEQQQQQQHDGLIRMWDLYDAVVRGLADPGMKWTVLWRPREPVMSTRLPSSAAAGTPLMDEEQQGGPAAFFNEEGEGNEEDKAAEQATRDANLAAWRCLPPTRDLSAHNFASIAGFAYPDNHPGNIPSSNSGSVDNNNNNHIENPYRSQREEDLLGGCTAELMRRGAQLIVVRRREGAAFAGWAGFPEVQGRFVNPRWLGRSNAGGGVSGRGSVMRCLERDGGELREVVQ</sequence>
<dbReference type="Proteomes" id="UP000070501">
    <property type="component" value="Unassembled WGS sequence"/>
</dbReference>
<dbReference type="OrthoDB" id="3800738at2759"/>
<name>A0A136IPS0_9PEZI</name>
<organism evidence="2 3">
    <name type="scientific">Microdochium bolleyi</name>
    <dbReference type="NCBI Taxonomy" id="196109"/>
    <lineage>
        <taxon>Eukaryota</taxon>
        <taxon>Fungi</taxon>
        <taxon>Dikarya</taxon>
        <taxon>Ascomycota</taxon>
        <taxon>Pezizomycotina</taxon>
        <taxon>Sordariomycetes</taxon>
        <taxon>Xylariomycetidae</taxon>
        <taxon>Xylariales</taxon>
        <taxon>Microdochiaceae</taxon>
        <taxon>Microdochium</taxon>
    </lineage>
</organism>
<protein>
    <submittedName>
        <fullName evidence="2">Uncharacterized protein</fullName>
    </submittedName>
</protein>
<proteinExistence type="predicted"/>
<reference evidence="3" key="1">
    <citation type="submission" date="2016-02" db="EMBL/GenBank/DDBJ databases">
        <title>Draft genome sequence of Microdochium bolleyi, a fungal endophyte of beachgrass.</title>
        <authorList>
            <consortium name="DOE Joint Genome Institute"/>
            <person name="David A.S."/>
            <person name="May G."/>
            <person name="Haridas S."/>
            <person name="Lim J."/>
            <person name="Wang M."/>
            <person name="Labutti K."/>
            <person name="Lipzen A."/>
            <person name="Barry K."/>
            <person name="Grigoriev I.V."/>
        </authorList>
    </citation>
    <scope>NUCLEOTIDE SEQUENCE [LARGE SCALE GENOMIC DNA]</scope>
    <source>
        <strain evidence="3">J235TASD1</strain>
    </source>
</reference>
<feature type="compositionally biased region" description="Basic and acidic residues" evidence="1">
    <location>
        <begin position="98"/>
        <end position="115"/>
    </location>
</feature>
<feature type="region of interest" description="Disordered" evidence="1">
    <location>
        <begin position="88"/>
        <end position="154"/>
    </location>
</feature>
<evidence type="ECO:0000256" key="1">
    <source>
        <dbReference type="SAM" id="MobiDB-lite"/>
    </source>
</evidence>
<keyword evidence="3" id="KW-1185">Reference proteome</keyword>
<accession>A0A136IPS0</accession>